<reference evidence="4" key="1">
    <citation type="submission" date="2017-04" db="EMBL/GenBank/DDBJ databases">
        <title>Function of individual gut microbiota members based on whole genome sequencing of pure cultures obtained from chicken caecum.</title>
        <authorList>
            <person name="Medvecky M."/>
            <person name="Cejkova D."/>
            <person name="Polansky O."/>
            <person name="Karasova D."/>
            <person name="Kubasova T."/>
            <person name="Cizek A."/>
            <person name="Rychlik I."/>
        </authorList>
    </citation>
    <scope>NUCLEOTIDE SEQUENCE [LARGE SCALE GENOMIC DNA]</scope>
    <source>
        <strain evidence="4">An175</strain>
    </source>
</reference>
<dbReference type="AlphaFoldDB" id="A0A1Y4N4C8"/>
<dbReference type="Proteomes" id="UP000196386">
    <property type="component" value="Unassembled WGS sequence"/>
</dbReference>
<evidence type="ECO:0000313" key="3">
    <source>
        <dbReference type="EMBL" id="OUP71584.1"/>
    </source>
</evidence>
<gene>
    <name evidence="3" type="ORF">B5F11_01590</name>
</gene>
<evidence type="ECO:0000256" key="1">
    <source>
        <dbReference type="SAM" id="Phobius"/>
    </source>
</evidence>
<dbReference type="InterPro" id="IPR025436">
    <property type="entry name" value="DUF4179"/>
</dbReference>
<sequence length="349" mass="38899">MKYEQYRKELEQIRLTKESKAALIQALKAKQAPYASRSPRRWNRLTLIAAAMAAVLVISAGAAVVASPVVRSYFGNSIGYQQSAVELGESITKNGWTMTLTDCAADDYTVYVGVTLTGPEGTVLDNEKGYLFEDCFSPRFPELDVAGSGGYMQVEDENPTDNQVSFIFTTNLYYNDGNQPLNGQLMELTLGKLYHTTVWNETEERWERAYDCEEDWTFRTILNYSDHIIRLEPNLPVHTLDVDATITEVVVSPLTVYVQIESDALKSHHDWVPKTAPDGWYSCVEYQEVTLYTKDGTAIPMTDGTAGSGCSGGTDPTEDGWIRLVRRPDTPLDVENLTAISICGVRIDL</sequence>
<keyword evidence="1" id="KW-1133">Transmembrane helix</keyword>
<organism evidence="3 4">
    <name type="scientific">Anaerotruncus colihominis</name>
    <dbReference type="NCBI Taxonomy" id="169435"/>
    <lineage>
        <taxon>Bacteria</taxon>
        <taxon>Bacillati</taxon>
        <taxon>Bacillota</taxon>
        <taxon>Clostridia</taxon>
        <taxon>Eubacteriales</taxon>
        <taxon>Oscillospiraceae</taxon>
        <taxon>Anaerotruncus</taxon>
    </lineage>
</organism>
<name>A0A1Y4N4C8_9FIRM</name>
<evidence type="ECO:0000259" key="2">
    <source>
        <dbReference type="Pfam" id="PF13786"/>
    </source>
</evidence>
<dbReference type="Pfam" id="PF13786">
    <property type="entry name" value="DUF4179"/>
    <property type="match status" value="1"/>
</dbReference>
<proteinExistence type="predicted"/>
<feature type="domain" description="DUF4179" evidence="2">
    <location>
        <begin position="41"/>
        <end position="116"/>
    </location>
</feature>
<dbReference type="Gene3D" id="2.60.40.1630">
    <property type="entry name" value="bacillus anthracis domain"/>
    <property type="match status" value="1"/>
</dbReference>
<dbReference type="EMBL" id="NFKP01000001">
    <property type="protein sequence ID" value="OUP71584.1"/>
    <property type="molecule type" value="Genomic_DNA"/>
</dbReference>
<protein>
    <recommendedName>
        <fullName evidence="2">DUF4179 domain-containing protein</fullName>
    </recommendedName>
</protein>
<dbReference type="RefSeq" id="WP_087299188.1">
    <property type="nucleotide sequence ID" value="NZ_NFKP01000001.1"/>
</dbReference>
<evidence type="ECO:0000313" key="4">
    <source>
        <dbReference type="Proteomes" id="UP000196386"/>
    </source>
</evidence>
<comment type="caution">
    <text evidence="3">The sequence shown here is derived from an EMBL/GenBank/DDBJ whole genome shotgun (WGS) entry which is preliminary data.</text>
</comment>
<feature type="transmembrane region" description="Helical" evidence="1">
    <location>
        <begin position="45"/>
        <end position="66"/>
    </location>
</feature>
<accession>A0A1Y4N4C8</accession>
<keyword evidence="1" id="KW-0472">Membrane</keyword>
<keyword evidence="1" id="KW-0812">Transmembrane</keyword>